<evidence type="ECO:0000313" key="4">
    <source>
        <dbReference type="Proteomes" id="UP000799444"/>
    </source>
</evidence>
<name>A0A9P4R632_9PLEO</name>
<feature type="region of interest" description="Disordered" evidence="1">
    <location>
        <begin position="799"/>
        <end position="823"/>
    </location>
</feature>
<feature type="signal peptide" evidence="2">
    <location>
        <begin position="1"/>
        <end position="18"/>
    </location>
</feature>
<proteinExistence type="predicted"/>
<comment type="caution">
    <text evidence="3">The sequence shown here is derived from an EMBL/GenBank/DDBJ whole genome shotgun (WGS) entry which is preliminary data.</text>
</comment>
<sequence>MQGRSWSWVVALVPVCAALNFTNSTRAVSSSGTALLPTSTILQNSSSIHSNASTNVDAASLCNSAWLAYTQTSRSYIPTSYSTTISTRIDDYNSTIYSYPPYNCTQACGTICYANIGPTSTLSPVHYETTYTFTRGNSYPGPQPSCAIGFNDCTSLSSVYSTQWSKWLSERSTITTASPERPACSACKSTSCAFQHAAMSLYFWPVTGNVSRDMCAWEPTEGPASYTPPLNTTYVPTTTGPYAVVDGITMFQGNVYLSLLEPYVVDNCGKSVSRSSNRGNVLTIASSDLYSVRKYPHNLIPWSVNYADFVDPVPWSAYIGDRYCANNRPLCSVIYPHDYHPVMVMPPEIRGLDPAWASCSFDQYGIFDPPVALSSVGNLFSSTSTAQPQPTRSTSAIPEVTPPSPGQSVPGGPRPTSTPQPGGHDPGHNNPPPNNNPGNNGPGNGPGNNDPGNNNPGNNNPGNNGPGNNNPGNNNPGNNNPGNNNPGNNNPGNNNPGNNNPGNNSPGNNSPGNNSPGNNSPGNNNNPGPNNPPTNPRPNPPIITLGPTHIPLDPTGALILTPGTTLSLNSPPITLTGPSGTHTTLSLGPDGLHIVSRGTSSLAPFSSTPVTLSDGRVLSVGRGGVVVDAGKTLQRGESAVVGEMTMSLGSNGELVIVDGEGTRRVDVAAVAAAAGSVVTIAGRTFGVSDGGLVLGEGTTLRAGDPAVTIDGTVVSVGPNGIVVVDASTTETVALSTSSLVTLGGRVYTLGPRGLVLGPGTTLHVGDPAVTVNGTTVSLGPSGVVLVEPSTTRTVPVSTTKASSTAASASGIGEGVPAETATTSTRGAAGRTRLTWSSMLCAWAVWLIIST</sequence>
<dbReference type="Proteomes" id="UP000799444">
    <property type="component" value="Unassembled WGS sequence"/>
</dbReference>
<dbReference type="EMBL" id="ML996116">
    <property type="protein sequence ID" value="KAF2737483.1"/>
    <property type="molecule type" value="Genomic_DNA"/>
</dbReference>
<keyword evidence="2" id="KW-0732">Signal</keyword>
<evidence type="ECO:0000313" key="3">
    <source>
        <dbReference type="EMBL" id="KAF2737483.1"/>
    </source>
</evidence>
<dbReference type="OrthoDB" id="3944128at2759"/>
<feature type="region of interest" description="Disordered" evidence="1">
    <location>
        <begin position="381"/>
        <end position="546"/>
    </location>
</feature>
<accession>A0A9P4R632</accession>
<organism evidence="3 4">
    <name type="scientific">Polyplosphaeria fusca</name>
    <dbReference type="NCBI Taxonomy" id="682080"/>
    <lineage>
        <taxon>Eukaryota</taxon>
        <taxon>Fungi</taxon>
        <taxon>Dikarya</taxon>
        <taxon>Ascomycota</taxon>
        <taxon>Pezizomycotina</taxon>
        <taxon>Dothideomycetes</taxon>
        <taxon>Pleosporomycetidae</taxon>
        <taxon>Pleosporales</taxon>
        <taxon>Tetraplosphaeriaceae</taxon>
        <taxon>Polyplosphaeria</taxon>
    </lineage>
</organism>
<gene>
    <name evidence="3" type="ORF">EJ04DRAFT_510342</name>
</gene>
<feature type="chain" id="PRO_5040189848" evidence="2">
    <location>
        <begin position="19"/>
        <end position="850"/>
    </location>
</feature>
<evidence type="ECO:0000256" key="2">
    <source>
        <dbReference type="SAM" id="SignalP"/>
    </source>
</evidence>
<protein>
    <submittedName>
        <fullName evidence="3">Uncharacterized protein</fullName>
    </submittedName>
</protein>
<dbReference type="AlphaFoldDB" id="A0A9P4R632"/>
<feature type="compositionally biased region" description="Low complexity" evidence="1">
    <location>
        <begin position="447"/>
        <end position="528"/>
    </location>
</feature>
<keyword evidence="4" id="KW-1185">Reference proteome</keyword>
<feature type="compositionally biased region" description="Polar residues" evidence="1">
    <location>
        <begin position="381"/>
        <end position="396"/>
    </location>
</feature>
<evidence type="ECO:0000256" key="1">
    <source>
        <dbReference type="SAM" id="MobiDB-lite"/>
    </source>
</evidence>
<feature type="compositionally biased region" description="Pro residues" evidence="1">
    <location>
        <begin position="529"/>
        <end position="541"/>
    </location>
</feature>
<feature type="compositionally biased region" description="Low complexity" evidence="1">
    <location>
        <begin position="799"/>
        <end position="809"/>
    </location>
</feature>
<reference evidence="3" key="1">
    <citation type="journal article" date="2020" name="Stud. Mycol.">
        <title>101 Dothideomycetes genomes: a test case for predicting lifestyles and emergence of pathogens.</title>
        <authorList>
            <person name="Haridas S."/>
            <person name="Albert R."/>
            <person name="Binder M."/>
            <person name="Bloem J."/>
            <person name="Labutti K."/>
            <person name="Salamov A."/>
            <person name="Andreopoulos B."/>
            <person name="Baker S."/>
            <person name="Barry K."/>
            <person name="Bills G."/>
            <person name="Bluhm B."/>
            <person name="Cannon C."/>
            <person name="Castanera R."/>
            <person name="Culley D."/>
            <person name="Daum C."/>
            <person name="Ezra D."/>
            <person name="Gonzalez J."/>
            <person name="Henrissat B."/>
            <person name="Kuo A."/>
            <person name="Liang C."/>
            <person name="Lipzen A."/>
            <person name="Lutzoni F."/>
            <person name="Magnuson J."/>
            <person name="Mondo S."/>
            <person name="Nolan M."/>
            <person name="Ohm R."/>
            <person name="Pangilinan J."/>
            <person name="Park H.-J."/>
            <person name="Ramirez L."/>
            <person name="Alfaro M."/>
            <person name="Sun H."/>
            <person name="Tritt A."/>
            <person name="Yoshinaga Y."/>
            <person name="Zwiers L.-H."/>
            <person name="Turgeon B."/>
            <person name="Goodwin S."/>
            <person name="Spatafora J."/>
            <person name="Crous P."/>
            <person name="Grigoriev I."/>
        </authorList>
    </citation>
    <scope>NUCLEOTIDE SEQUENCE</scope>
    <source>
        <strain evidence="3">CBS 125425</strain>
    </source>
</reference>